<name>A0A4Q7JC93_9PSEU</name>
<evidence type="ECO:0000313" key="2">
    <source>
        <dbReference type="EMBL" id="RZQ64748.1"/>
    </source>
</evidence>
<keyword evidence="3" id="KW-1185">Reference proteome</keyword>
<accession>A0A4Q7JC93</accession>
<dbReference type="Proteomes" id="UP000292003">
    <property type="component" value="Unassembled WGS sequence"/>
</dbReference>
<comment type="caution">
    <text evidence="2">The sequence shown here is derived from an EMBL/GenBank/DDBJ whole genome shotgun (WGS) entry which is preliminary data.</text>
</comment>
<dbReference type="EMBL" id="SFCC01000003">
    <property type="protein sequence ID" value="RZQ64748.1"/>
    <property type="molecule type" value="Genomic_DNA"/>
</dbReference>
<dbReference type="AlphaFoldDB" id="A0A4Q7JC93"/>
<sequence>MTGVTAVAARVLLVGGAVVLGVLAGCSSSEPGEAVPAPGPASPQQRGENRQPPSPPPSGHPRSTPAKAVKACELLTADDLGRLALTANPRPGARDDRCGWENTGVPVKSLSIDVLQSGLGSVKADGEDAEPTELTVGTRRALKQVQGAKACSVFVENGSGSIEVGGRVNGSPDDSAQACALAEQAAPLVAAKLG</sequence>
<protein>
    <submittedName>
        <fullName evidence="2">DUF3558 domain-containing protein</fullName>
    </submittedName>
</protein>
<proteinExistence type="predicted"/>
<feature type="region of interest" description="Disordered" evidence="1">
    <location>
        <begin position="28"/>
        <end position="69"/>
    </location>
</feature>
<evidence type="ECO:0000313" key="3">
    <source>
        <dbReference type="Proteomes" id="UP000292003"/>
    </source>
</evidence>
<dbReference type="InterPro" id="IPR024520">
    <property type="entry name" value="DUF3558"/>
</dbReference>
<organism evidence="2 3">
    <name type="scientific">Amycolatopsis suaedae</name>
    <dbReference type="NCBI Taxonomy" id="2510978"/>
    <lineage>
        <taxon>Bacteria</taxon>
        <taxon>Bacillati</taxon>
        <taxon>Actinomycetota</taxon>
        <taxon>Actinomycetes</taxon>
        <taxon>Pseudonocardiales</taxon>
        <taxon>Pseudonocardiaceae</taxon>
        <taxon>Amycolatopsis</taxon>
    </lineage>
</organism>
<gene>
    <name evidence="2" type="ORF">EWH70_07625</name>
</gene>
<reference evidence="2 3" key="1">
    <citation type="submission" date="2019-02" db="EMBL/GenBank/DDBJ databases">
        <title>Draft genome sequence of Amycolatopsis sp. 8-3EHSu isolated from roots of Suaeda maritima.</title>
        <authorList>
            <person name="Duangmal K."/>
            <person name="Chantavorakit T."/>
        </authorList>
    </citation>
    <scope>NUCLEOTIDE SEQUENCE [LARGE SCALE GENOMIC DNA]</scope>
    <source>
        <strain evidence="2 3">8-3EHSu</strain>
    </source>
</reference>
<evidence type="ECO:0000256" key="1">
    <source>
        <dbReference type="SAM" id="MobiDB-lite"/>
    </source>
</evidence>
<dbReference type="Pfam" id="PF12079">
    <property type="entry name" value="DUF3558"/>
    <property type="match status" value="1"/>
</dbReference>